<keyword evidence="6" id="KW-0238">DNA-binding</keyword>
<comment type="subcellular location">
    <subcellularLocation>
        <location evidence="2">Chromosome</location>
        <location evidence="2">Telomere</location>
    </subcellularLocation>
    <subcellularLocation>
        <location evidence="1">Nucleus</location>
    </subcellularLocation>
</comment>
<organism evidence="9 10">
    <name type="scientific">Dreissena polymorpha</name>
    <name type="common">Zebra mussel</name>
    <name type="synonym">Mytilus polymorpha</name>
    <dbReference type="NCBI Taxonomy" id="45954"/>
    <lineage>
        <taxon>Eukaryota</taxon>
        <taxon>Metazoa</taxon>
        <taxon>Spiralia</taxon>
        <taxon>Lophotrochozoa</taxon>
        <taxon>Mollusca</taxon>
        <taxon>Bivalvia</taxon>
        <taxon>Autobranchia</taxon>
        <taxon>Heteroconchia</taxon>
        <taxon>Euheterodonta</taxon>
        <taxon>Imparidentia</taxon>
        <taxon>Neoheterodontei</taxon>
        <taxon>Myida</taxon>
        <taxon>Dreissenoidea</taxon>
        <taxon>Dreissenidae</taxon>
        <taxon>Dreissena</taxon>
    </lineage>
</organism>
<dbReference type="PANTHER" id="PTHR13989:SF33">
    <property type="entry name" value="CST COMPLEX SUBUNIT STN1"/>
    <property type="match status" value="1"/>
</dbReference>
<evidence type="ECO:0000256" key="3">
    <source>
        <dbReference type="ARBA" id="ARBA00017411"/>
    </source>
</evidence>
<dbReference type="GO" id="GO:0005634">
    <property type="term" value="C:nucleus"/>
    <property type="evidence" value="ECO:0007669"/>
    <property type="project" value="UniProtKB-SubCell"/>
</dbReference>
<keyword evidence="4" id="KW-0158">Chromosome</keyword>
<keyword evidence="7" id="KW-0539">Nucleus</keyword>
<dbReference type="InterPro" id="IPR040260">
    <property type="entry name" value="RFA2-like"/>
</dbReference>
<keyword evidence="5" id="KW-0779">Telomere</keyword>
<evidence type="ECO:0000256" key="5">
    <source>
        <dbReference type="ARBA" id="ARBA00022895"/>
    </source>
</evidence>
<name>A0A9D3Y967_DREPO</name>
<evidence type="ECO:0000256" key="4">
    <source>
        <dbReference type="ARBA" id="ARBA00022454"/>
    </source>
</evidence>
<sequence length="253" mass="29355">MNCSDQCQVHPDLEFYPPKTWGLEFHFGSYKKLYIADIVEMKPYPHFTGAFAYRNHPVYKVDIIGTIVKRSEQAKCFVYAVDDGTGVILCCTWKDSYNKTNTPINKTSLPDCLREKLISLETQTSLQEQGYQLGDLVHIKGKLKIFREKMEVVATYHVKVEDPNIQLFRMNELPRIYQQCYNRPFQLPLKVQQALSRGSTRNDGKPEQTLTAELKTILHQAVCNTDQVLMTVDDFQKYDRVKEFLSAHCEKSR</sequence>
<dbReference type="Gene3D" id="2.40.50.140">
    <property type="entry name" value="Nucleic acid-binding proteins"/>
    <property type="match status" value="1"/>
</dbReference>
<reference evidence="9" key="2">
    <citation type="submission" date="2020-11" db="EMBL/GenBank/DDBJ databases">
        <authorList>
            <person name="McCartney M.A."/>
            <person name="Auch B."/>
            <person name="Kono T."/>
            <person name="Mallez S."/>
            <person name="Becker A."/>
            <person name="Gohl D.M."/>
            <person name="Silverstein K.A.T."/>
            <person name="Koren S."/>
            <person name="Bechman K.B."/>
            <person name="Herman A."/>
            <person name="Abrahante J.E."/>
            <person name="Garbe J."/>
        </authorList>
    </citation>
    <scope>NUCLEOTIDE SEQUENCE</scope>
    <source>
        <strain evidence="9">Duluth1</strain>
        <tissue evidence="9">Whole animal</tissue>
    </source>
</reference>
<dbReference type="PANTHER" id="PTHR13989">
    <property type="entry name" value="REPLICATION PROTEIN A-RELATED"/>
    <property type="match status" value="1"/>
</dbReference>
<evidence type="ECO:0000313" key="9">
    <source>
        <dbReference type="EMBL" id="KAH3696193.1"/>
    </source>
</evidence>
<dbReference type="Proteomes" id="UP000828390">
    <property type="component" value="Unassembled WGS sequence"/>
</dbReference>
<dbReference type="EMBL" id="JAIWYP010000016">
    <property type="protein sequence ID" value="KAH3696193.1"/>
    <property type="molecule type" value="Genomic_DNA"/>
</dbReference>
<proteinExistence type="predicted"/>
<protein>
    <recommendedName>
        <fullName evidence="3">CST complex subunit STN1</fullName>
    </recommendedName>
    <alternativeName>
        <fullName evidence="8">Suppressor of cdc thirteen homolog</fullName>
    </alternativeName>
</protein>
<evidence type="ECO:0000256" key="8">
    <source>
        <dbReference type="ARBA" id="ARBA00030039"/>
    </source>
</evidence>
<dbReference type="AlphaFoldDB" id="A0A9D3Y967"/>
<keyword evidence="10" id="KW-1185">Reference proteome</keyword>
<gene>
    <name evidence="9" type="ORF">DPMN_083658</name>
</gene>
<evidence type="ECO:0000256" key="7">
    <source>
        <dbReference type="ARBA" id="ARBA00023242"/>
    </source>
</evidence>
<dbReference type="GO" id="GO:0003677">
    <property type="term" value="F:DNA binding"/>
    <property type="evidence" value="ECO:0007669"/>
    <property type="project" value="UniProtKB-KW"/>
</dbReference>
<dbReference type="GO" id="GO:0000781">
    <property type="term" value="C:chromosome, telomeric region"/>
    <property type="evidence" value="ECO:0007669"/>
    <property type="project" value="UniProtKB-SubCell"/>
</dbReference>
<evidence type="ECO:0000313" key="10">
    <source>
        <dbReference type="Proteomes" id="UP000828390"/>
    </source>
</evidence>
<dbReference type="SUPFAM" id="SSF50249">
    <property type="entry name" value="Nucleic acid-binding proteins"/>
    <property type="match status" value="1"/>
</dbReference>
<accession>A0A9D3Y967</accession>
<evidence type="ECO:0000256" key="1">
    <source>
        <dbReference type="ARBA" id="ARBA00004123"/>
    </source>
</evidence>
<evidence type="ECO:0000256" key="6">
    <source>
        <dbReference type="ARBA" id="ARBA00023125"/>
    </source>
</evidence>
<evidence type="ECO:0000256" key="2">
    <source>
        <dbReference type="ARBA" id="ARBA00004574"/>
    </source>
</evidence>
<dbReference type="InterPro" id="IPR012340">
    <property type="entry name" value="NA-bd_OB-fold"/>
</dbReference>
<reference evidence="9" key="1">
    <citation type="journal article" date="2019" name="bioRxiv">
        <title>The Genome of the Zebra Mussel, Dreissena polymorpha: A Resource for Invasive Species Research.</title>
        <authorList>
            <person name="McCartney M.A."/>
            <person name="Auch B."/>
            <person name="Kono T."/>
            <person name="Mallez S."/>
            <person name="Zhang Y."/>
            <person name="Obille A."/>
            <person name="Becker A."/>
            <person name="Abrahante J.E."/>
            <person name="Garbe J."/>
            <person name="Badalamenti J.P."/>
            <person name="Herman A."/>
            <person name="Mangelson H."/>
            <person name="Liachko I."/>
            <person name="Sullivan S."/>
            <person name="Sone E.D."/>
            <person name="Koren S."/>
            <person name="Silverstein K.A.T."/>
            <person name="Beckman K.B."/>
            <person name="Gohl D.M."/>
        </authorList>
    </citation>
    <scope>NUCLEOTIDE SEQUENCE</scope>
    <source>
        <strain evidence="9">Duluth1</strain>
        <tissue evidence="9">Whole animal</tissue>
    </source>
</reference>
<comment type="caution">
    <text evidence="9">The sequence shown here is derived from an EMBL/GenBank/DDBJ whole genome shotgun (WGS) entry which is preliminary data.</text>
</comment>